<keyword evidence="2" id="KW-0812">Transmembrane</keyword>
<evidence type="ECO:0000256" key="3">
    <source>
        <dbReference type="SAM" id="SignalP"/>
    </source>
</evidence>
<reference evidence="4 5" key="1">
    <citation type="journal article" date="2016" name="Mol. Biol. Evol.">
        <title>Comparative Genomics of Early-Diverging Mushroom-Forming Fungi Provides Insights into the Origins of Lignocellulose Decay Capabilities.</title>
        <authorList>
            <person name="Nagy L.G."/>
            <person name="Riley R."/>
            <person name="Tritt A."/>
            <person name="Adam C."/>
            <person name="Daum C."/>
            <person name="Floudas D."/>
            <person name="Sun H."/>
            <person name="Yadav J.S."/>
            <person name="Pangilinan J."/>
            <person name="Larsson K.H."/>
            <person name="Matsuura K."/>
            <person name="Barry K."/>
            <person name="Labutti K."/>
            <person name="Kuo R."/>
            <person name="Ohm R.A."/>
            <person name="Bhattacharya S.S."/>
            <person name="Shirouzu T."/>
            <person name="Yoshinaga Y."/>
            <person name="Martin F.M."/>
            <person name="Grigoriev I.V."/>
            <person name="Hibbett D.S."/>
        </authorList>
    </citation>
    <scope>NUCLEOTIDE SEQUENCE [LARGE SCALE GENOMIC DNA]</scope>
    <source>
        <strain evidence="4 5">HHB10207 ss-3</strain>
    </source>
</reference>
<feature type="signal peptide" evidence="3">
    <location>
        <begin position="1"/>
        <end position="29"/>
    </location>
</feature>
<feature type="region of interest" description="Disordered" evidence="1">
    <location>
        <begin position="75"/>
        <end position="109"/>
    </location>
</feature>
<gene>
    <name evidence="4" type="ORF">SISSUDRAFT_256751</name>
</gene>
<feature type="chain" id="PRO_5007873818" description="Chitin synthase export chaperone" evidence="3">
    <location>
        <begin position="30"/>
        <end position="176"/>
    </location>
</feature>
<name>A0A166GCR6_9AGAM</name>
<sequence length="176" mass="19353">MFSARVVDFASTMNALFFLFALQILTTSAQLPYSYSLDSVTCVPFGPCEPCPADALYQPFCQPFGNRRLAHCSSPSTPSNSSNIPPNDGSIDDDVILPPSEGKVEGKGKTPTWMTCGRVVEQERRDFFEFVMCNVILAGLAITLVITRSKALASNRNRRLAARIHVRRRSTSGWGT</sequence>
<keyword evidence="2" id="KW-0472">Membrane</keyword>
<feature type="compositionally biased region" description="Low complexity" evidence="1">
    <location>
        <begin position="75"/>
        <end position="87"/>
    </location>
</feature>
<evidence type="ECO:0000313" key="5">
    <source>
        <dbReference type="Proteomes" id="UP000076798"/>
    </source>
</evidence>
<keyword evidence="2" id="KW-1133">Transmembrane helix</keyword>
<evidence type="ECO:0000256" key="2">
    <source>
        <dbReference type="SAM" id="Phobius"/>
    </source>
</evidence>
<keyword evidence="3" id="KW-0732">Signal</keyword>
<dbReference type="Proteomes" id="UP000076798">
    <property type="component" value="Unassembled WGS sequence"/>
</dbReference>
<proteinExistence type="predicted"/>
<evidence type="ECO:0000256" key="1">
    <source>
        <dbReference type="SAM" id="MobiDB-lite"/>
    </source>
</evidence>
<dbReference type="EMBL" id="KV428020">
    <property type="protein sequence ID" value="KZT41546.1"/>
    <property type="molecule type" value="Genomic_DNA"/>
</dbReference>
<evidence type="ECO:0000313" key="4">
    <source>
        <dbReference type="EMBL" id="KZT41546.1"/>
    </source>
</evidence>
<accession>A0A166GCR6</accession>
<dbReference type="OrthoDB" id="2525787at2759"/>
<dbReference type="AlphaFoldDB" id="A0A166GCR6"/>
<protein>
    <recommendedName>
        <fullName evidence="6">Chitin synthase export chaperone</fullName>
    </recommendedName>
</protein>
<feature type="transmembrane region" description="Helical" evidence="2">
    <location>
        <begin position="127"/>
        <end position="146"/>
    </location>
</feature>
<keyword evidence="5" id="KW-1185">Reference proteome</keyword>
<organism evidence="4 5">
    <name type="scientific">Sistotremastrum suecicum HHB10207 ss-3</name>
    <dbReference type="NCBI Taxonomy" id="1314776"/>
    <lineage>
        <taxon>Eukaryota</taxon>
        <taxon>Fungi</taxon>
        <taxon>Dikarya</taxon>
        <taxon>Basidiomycota</taxon>
        <taxon>Agaricomycotina</taxon>
        <taxon>Agaricomycetes</taxon>
        <taxon>Sistotremastrales</taxon>
        <taxon>Sistotremastraceae</taxon>
        <taxon>Sistotremastrum</taxon>
    </lineage>
</organism>
<evidence type="ECO:0008006" key="6">
    <source>
        <dbReference type="Google" id="ProtNLM"/>
    </source>
</evidence>